<dbReference type="InterPro" id="IPR014043">
    <property type="entry name" value="Acyl_transferase_dom"/>
</dbReference>
<dbReference type="InterPro" id="IPR016035">
    <property type="entry name" value="Acyl_Trfase/lysoPLipase"/>
</dbReference>
<dbReference type="Pfam" id="PF00698">
    <property type="entry name" value="Acyl_transf_1"/>
    <property type="match status" value="1"/>
</dbReference>
<feature type="active site" description="Proton acceptor; for dehydratase activity" evidence="5">
    <location>
        <position position="969"/>
    </location>
</feature>
<dbReference type="Pfam" id="PF02801">
    <property type="entry name" value="Ketoacyl-synt_C"/>
    <property type="match status" value="1"/>
</dbReference>
<evidence type="ECO:0000256" key="4">
    <source>
        <dbReference type="ARBA" id="ARBA00054155"/>
    </source>
</evidence>
<evidence type="ECO:0000259" key="7">
    <source>
        <dbReference type="PROSITE" id="PS50075"/>
    </source>
</evidence>
<evidence type="ECO:0000256" key="5">
    <source>
        <dbReference type="PROSITE-ProRule" id="PRU01363"/>
    </source>
</evidence>
<feature type="active site" description="Proton donor; for dehydratase activity" evidence="5">
    <location>
        <position position="1138"/>
    </location>
</feature>
<dbReference type="STRING" id="378806.STAUR_3983"/>
<feature type="region of interest" description="Disordered" evidence="6">
    <location>
        <begin position="67"/>
        <end position="91"/>
    </location>
</feature>
<dbReference type="SMART" id="SM00822">
    <property type="entry name" value="PKS_KR"/>
    <property type="match status" value="1"/>
</dbReference>
<feature type="region of interest" description="Disordered" evidence="6">
    <location>
        <begin position="1829"/>
        <end position="1852"/>
    </location>
</feature>
<comment type="function">
    <text evidence="4">Involved in production of the polyketide antibiotic thailandamide.</text>
</comment>
<dbReference type="SUPFAM" id="SSF55048">
    <property type="entry name" value="Probable ACP-binding domain of malonyl-CoA ACP transacylase"/>
    <property type="match status" value="1"/>
</dbReference>
<keyword evidence="11" id="KW-1185">Reference proteome</keyword>
<dbReference type="SUPFAM" id="SSF51735">
    <property type="entry name" value="NAD(P)-binding Rossmann-fold domains"/>
    <property type="match status" value="2"/>
</dbReference>
<feature type="compositionally biased region" description="Basic and acidic residues" evidence="6">
    <location>
        <begin position="71"/>
        <end position="84"/>
    </location>
</feature>
<dbReference type="InterPro" id="IPR057326">
    <property type="entry name" value="KR_dom"/>
</dbReference>
<dbReference type="SMART" id="SM01294">
    <property type="entry name" value="PKS_PP_betabranch"/>
    <property type="match status" value="1"/>
</dbReference>
<dbReference type="eggNOG" id="COG3321">
    <property type="taxonomic scope" value="Bacteria"/>
</dbReference>
<dbReference type="PROSITE" id="PS50075">
    <property type="entry name" value="CARRIER"/>
    <property type="match status" value="1"/>
</dbReference>
<dbReference type="InterPro" id="IPR042104">
    <property type="entry name" value="PKS_dehydratase_sf"/>
</dbReference>
<dbReference type="Gene3D" id="3.40.50.720">
    <property type="entry name" value="NAD(P)-binding Rossmann-like Domain"/>
    <property type="match status" value="1"/>
</dbReference>
<proteinExistence type="predicted"/>
<dbReference type="Pfam" id="PF21089">
    <property type="entry name" value="PKS_DH_N"/>
    <property type="match status" value="1"/>
</dbReference>
<dbReference type="PANTHER" id="PTHR43775">
    <property type="entry name" value="FATTY ACID SYNTHASE"/>
    <property type="match status" value="1"/>
</dbReference>
<dbReference type="SMART" id="SM00826">
    <property type="entry name" value="PKS_DH"/>
    <property type="match status" value="1"/>
</dbReference>
<dbReference type="InterPro" id="IPR050091">
    <property type="entry name" value="PKS_NRPS_Biosynth_Enz"/>
</dbReference>
<dbReference type="Pfam" id="PF21394">
    <property type="entry name" value="Beta-ketacyl_N"/>
    <property type="match status" value="1"/>
</dbReference>
<accession>E3FL63</accession>
<dbReference type="InterPro" id="IPR049900">
    <property type="entry name" value="PKS_mFAS_DH"/>
</dbReference>
<dbReference type="PANTHER" id="PTHR43775:SF37">
    <property type="entry name" value="SI:DKEY-61P9.11"/>
    <property type="match status" value="1"/>
</dbReference>
<evidence type="ECO:0000259" key="9">
    <source>
        <dbReference type="PROSITE" id="PS52019"/>
    </source>
</evidence>
<dbReference type="GO" id="GO:0031177">
    <property type="term" value="F:phosphopantetheine binding"/>
    <property type="evidence" value="ECO:0007669"/>
    <property type="project" value="InterPro"/>
</dbReference>
<dbReference type="InterPro" id="IPR016036">
    <property type="entry name" value="Malonyl_transacylase_ACP-bd"/>
</dbReference>
<dbReference type="CDD" id="cd00833">
    <property type="entry name" value="PKS"/>
    <property type="match status" value="1"/>
</dbReference>
<dbReference type="InterPro" id="IPR032821">
    <property type="entry name" value="PKS_assoc"/>
</dbReference>
<dbReference type="Pfam" id="PF16197">
    <property type="entry name" value="KAsynt_C_assoc"/>
    <property type="match status" value="1"/>
</dbReference>
<evidence type="ECO:0000256" key="1">
    <source>
        <dbReference type="ARBA" id="ARBA00022450"/>
    </source>
</evidence>
<dbReference type="InterPro" id="IPR020806">
    <property type="entry name" value="PKS_PP-bd"/>
</dbReference>
<dbReference type="Proteomes" id="UP000001351">
    <property type="component" value="Chromosome"/>
</dbReference>
<dbReference type="Gene3D" id="3.40.47.10">
    <property type="match status" value="1"/>
</dbReference>
<feature type="region of interest" description="N-terminal hotdog fold" evidence="5">
    <location>
        <begin position="936"/>
        <end position="1059"/>
    </location>
</feature>
<evidence type="ECO:0000313" key="11">
    <source>
        <dbReference type="Proteomes" id="UP000001351"/>
    </source>
</evidence>
<dbReference type="SUPFAM" id="SSF47336">
    <property type="entry name" value="ACP-like"/>
    <property type="match status" value="1"/>
</dbReference>
<dbReference type="InterPro" id="IPR014031">
    <property type="entry name" value="Ketoacyl_synth_C"/>
</dbReference>
<evidence type="ECO:0000259" key="8">
    <source>
        <dbReference type="PROSITE" id="PS52004"/>
    </source>
</evidence>
<sequence length="1884" mass="203757">MSVSEADYIARLRKAAITLKEMEGKLGALERARTEPIAIIGMGCRLPGGASTPEAFWKLLDSGADAVSRAPSDRWGKDPYDRGDAATPEQQSARWGGFIKERMDQFDPHFFGMSPREAISLDPQQRMLLEVTWEALERAGLIPEQLTGSRTGVFLGVNTNDYEQYILPQDPTTLDVYHFTGNGHCFPPGRLSYVLGLQGPSLAVDTACSSSLVSVHLACQSLRNGESTMAIAGGVSLMLMPWVTHLLATSQALSPDGRCKTFDAQANGYARGEGCGIVILKRLSDAQAAGDRILALIRGSAVNQDGRSTGLTAPNVLAQKAMLLAALDNARVSASDISYVETHGTGTSLGDPIEVQALTEVIGAPRPDGSSCVLGAVKSNIGHLEAAAGVTGLIKAVLCLQHQAIPGNLHFKRLNPRIQLEGTPFLIPTRTLPWAKGPKRRFAGVSGFGMSGTNAHLILEEAPDSEAPAPESSLPERVLLLSARSGPALDALARQYVHFLGPDGEGSSFSERDIAFSASLRRSHSKHRLALVGQSKLEWRQSLQAFLSGDAPSSLSRSEVSSDKPRVVFVFPGQGSQWEGMARRLLLQEPVFRQSLEACDAAFRSETDFSLLQQLESPGPLFSRIDFIQPALFALSVGLASLWKHWGVLPDAVLGHSMGEVAAAHIAGALSLQDASRIICRRSRIMRRMSGKGAMALVELPLDEARSALSGFESSLSIAVSNGPRSTVLSGDTQSLESVLSLLERRGVFCRRIKVDVASHSPHMDALRDELLSALSGIQASSPSVHMLSTVTASPLLQGHLSPDYWVRNLRQPVLFFQGLQHLLSSGHDVFLEMSPHPILLPSIQEALKDSPKGLALSSLRRDHDDRRSLLESAASLHTYGLSLSWPLILGSSGNPVPLPTYQWQRERFWVEEAVQTQAAVQAVRSTAPRTGTVVHPLLGTAVPLSVEGGPRFWEQTLSAETAPYLVDHQVQSEVVVPAAAYVELGLAAAAVTHGEKPYVLENVSFQRMLSLSASNAYNVQVALTEQGEGRMGFQVSSLQNVGWIRHAVGTVFANGELTAGQKVTHEAPPQIRQRCPQVIATQENYQLLRQQGLEYGPYFQGVQELWQGTNEVLGRVVLHDGPAAPIAGYRLHPALLDSCFQVLGVLLFAPEGDETGEPQTYVAVGMEKVHYHRPLEREVWAHGWLRKREGLGKESRIGDVVMMNAEGEVLAEVKGLRVQRLEGGASSRAIGEEWLYTQDWKRYEGAPLDHGPEDGEGAWLVFADASGTGDALAGLMEASGQRCVKVAASDHYEKLKPGLFRINASAPEDYRRVLQDAFGEAGDCRGIIHLWSLDSTSNEHPEHALQLGSQSALYLAQAVPRQGWRDTPKLWLVTRGAHAVSQDDSLSVSQAPLWGFGRALSLEHPELQTTLVDVLSSDAPSQAQSLWAELGASDGETQVAWRSDTRHLARLVRGSYDSLGGEPISFHPEASYLLTGGLGGLGLSVAKWMVSKGAKHLVLLGRSEPSAAARLVLDSLEQSGASVLVERADVSDLDQLSSVLQRIHSSPFPLKGVLHAAVVLEDRTVLELDSERFLKPMGPKVQGSWNLHSLTSQLPLDFFVMYSSAASLLGSPGQSNYAAANAFMDALAWHRRRQGLPGLSINWGAFADVGQAAAQSNRGERLSLRGISSLKPAQGTAVLERLLTGRATQAAVMQLDARQWLEFYPSASSPLWGQLLAERAKAKAEDPGAAQLREALRKAEPGRRLALLEEQLAKQMARVLRLDPSKLDRMESFTNMGLDSLMSLELRNRLEATLGLKLSATLLFTYPNLAALADHLLGKLSSVDEAPAKTAPTAAAPPPPPTLKPQAALPAELDQLGKDELLSLFDESLTESLKRTRMTRTSR</sequence>
<dbReference type="SUPFAM" id="SSF52151">
    <property type="entry name" value="FabD/lysophospholipase-like"/>
    <property type="match status" value="1"/>
</dbReference>
<dbReference type="InterPro" id="IPR020841">
    <property type="entry name" value="PKS_Beta-ketoAc_synthase_dom"/>
</dbReference>
<dbReference type="FunFam" id="3.40.47.10:FF:000019">
    <property type="entry name" value="Polyketide synthase type I"/>
    <property type="match status" value="1"/>
</dbReference>
<dbReference type="InterPro" id="IPR009081">
    <property type="entry name" value="PP-bd_ACP"/>
</dbReference>
<evidence type="ECO:0000256" key="3">
    <source>
        <dbReference type="ARBA" id="ARBA00022679"/>
    </source>
</evidence>
<dbReference type="SMART" id="SM00825">
    <property type="entry name" value="PKS_KS"/>
    <property type="match status" value="1"/>
</dbReference>
<dbReference type="InterPro" id="IPR013968">
    <property type="entry name" value="PKS_KR"/>
</dbReference>
<dbReference type="InterPro" id="IPR049552">
    <property type="entry name" value="PKS_DH_N"/>
</dbReference>
<dbReference type="InterPro" id="IPR018201">
    <property type="entry name" value="Ketoacyl_synth_AS"/>
</dbReference>
<dbReference type="HOGENOM" id="CLU_000022_35_2_7"/>
<dbReference type="GO" id="GO:0006633">
    <property type="term" value="P:fatty acid biosynthetic process"/>
    <property type="evidence" value="ECO:0007669"/>
    <property type="project" value="InterPro"/>
</dbReference>
<evidence type="ECO:0000256" key="6">
    <source>
        <dbReference type="SAM" id="MobiDB-lite"/>
    </source>
</evidence>
<dbReference type="SUPFAM" id="SSF53901">
    <property type="entry name" value="Thiolase-like"/>
    <property type="match status" value="1"/>
</dbReference>
<dbReference type="InterPro" id="IPR001227">
    <property type="entry name" value="Ac_transferase_dom_sf"/>
</dbReference>
<dbReference type="GO" id="GO:0004315">
    <property type="term" value="F:3-oxoacyl-[acyl-carrier-protein] synthase activity"/>
    <property type="evidence" value="ECO:0007669"/>
    <property type="project" value="InterPro"/>
</dbReference>
<dbReference type="RefSeq" id="WP_013375989.1">
    <property type="nucleotide sequence ID" value="NC_014623.1"/>
</dbReference>
<dbReference type="Gene3D" id="3.10.129.110">
    <property type="entry name" value="Polyketide synthase dehydratase"/>
    <property type="match status" value="1"/>
</dbReference>
<gene>
    <name evidence="10" type="ordered locus">STAUR_3983</name>
</gene>
<feature type="domain" description="Ketosynthase family 3 (KS3)" evidence="8">
    <location>
        <begin position="34"/>
        <end position="461"/>
    </location>
</feature>
<dbReference type="PROSITE" id="PS52004">
    <property type="entry name" value="KS3_2"/>
    <property type="match status" value="1"/>
</dbReference>
<dbReference type="InterPro" id="IPR036736">
    <property type="entry name" value="ACP-like_sf"/>
</dbReference>
<dbReference type="GO" id="GO:0005886">
    <property type="term" value="C:plasma membrane"/>
    <property type="evidence" value="ECO:0007669"/>
    <property type="project" value="TreeGrafter"/>
</dbReference>
<dbReference type="InterPro" id="IPR036291">
    <property type="entry name" value="NAD(P)-bd_dom_sf"/>
</dbReference>
<dbReference type="InterPro" id="IPR014030">
    <property type="entry name" value="Ketoacyl_synth_N"/>
</dbReference>
<dbReference type="InterPro" id="IPR049490">
    <property type="entry name" value="C883_1060-like_KR_N"/>
</dbReference>
<dbReference type="PROSITE" id="PS52019">
    <property type="entry name" value="PKS_MFAS_DH"/>
    <property type="match status" value="1"/>
</dbReference>
<dbReference type="PROSITE" id="PS00606">
    <property type="entry name" value="KS3_1"/>
    <property type="match status" value="1"/>
</dbReference>
<dbReference type="SMART" id="SM00827">
    <property type="entry name" value="PKS_AT"/>
    <property type="match status" value="1"/>
</dbReference>
<dbReference type="InterPro" id="IPR016039">
    <property type="entry name" value="Thiolase-like"/>
</dbReference>
<dbReference type="FunFam" id="3.40.366.10:FF:000002">
    <property type="entry name" value="Probable polyketide synthase 2"/>
    <property type="match status" value="1"/>
</dbReference>
<reference evidence="10 11" key="1">
    <citation type="journal article" date="2011" name="Mol. Biol. Evol.">
        <title>Comparative genomic analysis of fruiting body formation in Myxococcales.</title>
        <authorList>
            <person name="Huntley S."/>
            <person name="Hamann N."/>
            <person name="Wegener-Feldbrugge S."/>
            <person name="Treuner-Lange A."/>
            <person name="Kube M."/>
            <person name="Reinhardt R."/>
            <person name="Klages S."/>
            <person name="Muller R."/>
            <person name="Ronning C.M."/>
            <person name="Nierman W.C."/>
            <person name="Sogaard-Andersen L."/>
        </authorList>
    </citation>
    <scope>NUCLEOTIDE SEQUENCE [LARGE SCALE GENOMIC DNA]</scope>
    <source>
        <strain evidence="10 11">DW4/3-1</strain>
    </source>
</reference>
<organism evidence="10 11">
    <name type="scientific">Stigmatella aurantiaca (strain DW4/3-1)</name>
    <dbReference type="NCBI Taxonomy" id="378806"/>
    <lineage>
        <taxon>Bacteria</taxon>
        <taxon>Pseudomonadati</taxon>
        <taxon>Myxococcota</taxon>
        <taxon>Myxococcia</taxon>
        <taxon>Myxococcales</taxon>
        <taxon>Cystobacterineae</taxon>
        <taxon>Archangiaceae</taxon>
        <taxon>Stigmatella</taxon>
    </lineage>
</organism>
<keyword evidence="1" id="KW-0596">Phosphopantetheine</keyword>
<evidence type="ECO:0000256" key="2">
    <source>
        <dbReference type="ARBA" id="ARBA00022553"/>
    </source>
</evidence>
<dbReference type="EMBL" id="CP002271">
    <property type="protein sequence ID" value="ADO71771.1"/>
    <property type="molecule type" value="Genomic_DNA"/>
</dbReference>
<dbReference type="Pfam" id="PF00109">
    <property type="entry name" value="ketoacyl-synt"/>
    <property type="match status" value="1"/>
</dbReference>
<keyword evidence="2" id="KW-0597">Phosphoprotein</keyword>
<dbReference type="Pfam" id="PF08659">
    <property type="entry name" value="KR"/>
    <property type="match status" value="1"/>
</dbReference>
<dbReference type="GO" id="GO:0004312">
    <property type="term" value="F:fatty acid synthase activity"/>
    <property type="evidence" value="ECO:0007669"/>
    <property type="project" value="TreeGrafter"/>
</dbReference>
<dbReference type="SMART" id="SM00823">
    <property type="entry name" value="PKS_PP"/>
    <property type="match status" value="1"/>
</dbReference>
<dbReference type="KEGG" id="sur:STAUR_3983"/>
<dbReference type="GO" id="GO:0071770">
    <property type="term" value="P:DIM/DIP cell wall layer assembly"/>
    <property type="evidence" value="ECO:0007669"/>
    <property type="project" value="TreeGrafter"/>
</dbReference>
<feature type="domain" description="PKS/mFAS DH" evidence="9">
    <location>
        <begin position="936"/>
        <end position="1228"/>
    </location>
</feature>
<keyword evidence="3" id="KW-0808">Transferase</keyword>
<evidence type="ECO:0000313" key="10">
    <source>
        <dbReference type="EMBL" id="ADO71771.1"/>
    </source>
</evidence>
<dbReference type="CDD" id="cd08955">
    <property type="entry name" value="KR_2_FAS_SDR_x"/>
    <property type="match status" value="1"/>
</dbReference>
<dbReference type="Pfam" id="PF00550">
    <property type="entry name" value="PP-binding"/>
    <property type="match status" value="1"/>
</dbReference>
<dbReference type="Pfam" id="PF14765">
    <property type="entry name" value="PS-DH"/>
    <property type="match status" value="1"/>
</dbReference>
<feature type="domain" description="Carrier" evidence="7">
    <location>
        <begin position="1744"/>
        <end position="1821"/>
    </location>
</feature>
<name>E3FL63_STIAD</name>
<dbReference type="Gene3D" id="1.10.1200.10">
    <property type="entry name" value="ACP-like"/>
    <property type="match status" value="1"/>
</dbReference>
<dbReference type="Gene3D" id="3.40.366.10">
    <property type="entry name" value="Malonyl-Coenzyme A Acyl Carrier Protein, domain 2"/>
    <property type="match status" value="1"/>
</dbReference>
<dbReference type="Gene3D" id="3.30.70.3290">
    <property type="match status" value="1"/>
</dbReference>
<dbReference type="InterPro" id="IPR020807">
    <property type="entry name" value="PKS_DH"/>
</dbReference>
<dbReference type="eggNOG" id="COG0300">
    <property type="taxonomic scope" value="Bacteria"/>
</dbReference>
<protein>
    <submittedName>
        <fullName evidence="10">Polyketide synthase AufC</fullName>
    </submittedName>
</protein>
<feature type="region of interest" description="C-terminal hotdog fold" evidence="5">
    <location>
        <begin position="1077"/>
        <end position="1228"/>
    </location>
</feature>
<dbReference type="GO" id="GO:0005737">
    <property type="term" value="C:cytoplasm"/>
    <property type="evidence" value="ECO:0007669"/>
    <property type="project" value="TreeGrafter"/>
</dbReference>
<dbReference type="InterPro" id="IPR049551">
    <property type="entry name" value="PKS_DH_C"/>
</dbReference>